<keyword evidence="1" id="KW-0175">Coiled coil</keyword>
<dbReference type="HOGENOM" id="CLU_277032_0_0_2"/>
<evidence type="ECO:0000313" key="4">
    <source>
        <dbReference type="Proteomes" id="UP000015502"/>
    </source>
</evidence>
<sequence length="1146" mass="124860">MKTKKFAGFALLLSVVMLGAFISGCINQSVSTETVSRPEETVTKTETETKTQTETTNPTTTTPKETTTSVPTETIPQPNWEADEEKLKGLIELYDKEIVDAKEKLTKLGLEIKSSEIENWEKSAKILSEMAANESDVEKRVYILQSLAELKYYEALNMRSLVGIGAVETSYWENASNGEPITDFYNMRGDFFYISNGEILKLNRENMVEKMMAIKGYQMEGLEIYHVGTGSALVAIREGGRTVGAGQIAVARVGVPSEGNGTIIQVLNWNGTPFHNKYRPQFRLVNPETGEVVKEITPDENGIMVIPPINTTLLGIADDDGFCYRPLPPDTNTIEPIPLPADDEPIVCPAPQLAPFIFDPTNGTTGPYNPAPLEQAYLMPGNYTVTVISMKADLKQLAEQLVNLNMAVGSTHFEIKDAKRALDAFQSAITGSSLKASMQTQSELCSCTISPLLDGIFMDKFGEKSFGELPNARVVNITFGNGPFIPIQLEKAKNVSSEVMVYAITDAKGRTTVILGDPGTRADGAELGEVEPRFASIAPSTTRLAPDYLDRVFLEVYTGRNSQTGKEIKVIAFKVLNTEGTVGLRATAFIEDGQLGVVSLPINETSSFNTIPTPFPPQYDWEADEAELSALIDIYDKEIADAKEKLEKLDFQLESPEISGWEENAAVMLKAVEREEDAKARVAILQEVAQLKYHEVLNLRALVEVGAVETSYWENATTGEPIESFYREDGSFFYVSNGEVKKLSRGGMVERMAAVKGYSEGDLELYHVGTGSTLRAIREGGRTVGAGQIGAVNIGVPENGTELTLIGGSKEISLVLIDPETGKEIARIHPDENGTYLIPPIGGSGEVVAETDPPGGPFGGGFCYRPLNGPTIAPLQPLPEPEIEFTLDCGQTSAMMPIILQPSNESTIEPASFEESYLRPGEYTITGFAMKADLKQLAEQLVSLTVKGEGTKVSVKTPTKVSELLKGAFENAQRTDTGTKDWEESGSFPPTSPPLKAIFDDKFGEWPFDEIPEARLINITFGNGPFIPIVPVQWNKLGDKDTIITVYAVTDSKGNTMIALDDPGIGGEKPNTNRIAVNYLDRTFVEVYTGRNPQNGERVRVIAFKLLGADGIIDTRGTTIITSQAEIDFSIFAAPDAEDVEKIFGP</sequence>
<evidence type="ECO:0000313" key="3">
    <source>
        <dbReference type="EMBL" id="EHR77453.1"/>
    </source>
</evidence>
<feature type="compositionally biased region" description="Low complexity" evidence="2">
    <location>
        <begin position="52"/>
        <end position="74"/>
    </location>
</feature>
<feature type="coiled-coil region" evidence="1">
    <location>
        <begin position="91"/>
        <end position="118"/>
    </location>
</feature>
<feature type="region of interest" description="Disordered" evidence="2">
    <location>
        <begin position="30"/>
        <end position="76"/>
    </location>
</feature>
<dbReference type="RefSeq" id="WP_004070316.1">
    <property type="nucleotide sequence ID" value="NC_022084.1"/>
</dbReference>
<proteinExistence type="predicted"/>
<dbReference type="KEGG" id="tlt:OCC_13311"/>
<name>H3ZRP7_THELN</name>
<dbReference type="GeneID" id="16549849"/>
<reference evidence="3 4" key="1">
    <citation type="journal article" date="2012" name="J. Bacteriol.">
        <title>Genome sequence of the model hyperthermophilic archaeon Thermococcus litoralis NS-C.</title>
        <authorList>
            <person name="Gardner A.F."/>
            <person name="Kumar S."/>
            <person name="Perler F.B."/>
        </authorList>
    </citation>
    <scope>NUCLEOTIDE SEQUENCE [LARGE SCALE GENOMIC DNA]</scope>
    <source>
        <strain evidence="4">ATCC 51850 / DSM 5473 / JCM 8560 / NS-C</strain>
    </source>
</reference>
<dbReference type="STRING" id="523849.OCC_13311"/>
<gene>
    <name evidence="3" type="ORF">OCC_13311</name>
</gene>
<dbReference type="EMBL" id="CP006670">
    <property type="protein sequence ID" value="EHR77453.1"/>
    <property type="molecule type" value="Genomic_DNA"/>
</dbReference>
<evidence type="ECO:0000256" key="1">
    <source>
        <dbReference type="SAM" id="Coils"/>
    </source>
</evidence>
<organism evidence="3 4">
    <name type="scientific">Thermococcus litoralis (strain ATCC 51850 / DSM 5473 / JCM 8560 / NS-C)</name>
    <dbReference type="NCBI Taxonomy" id="523849"/>
    <lineage>
        <taxon>Archaea</taxon>
        <taxon>Methanobacteriati</taxon>
        <taxon>Methanobacteriota</taxon>
        <taxon>Thermococci</taxon>
        <taxon>Thermococcales</taxon>
        <taxon>Thermococcaceae</taxon>
        <taxon>Thermococcus</taxon>
    </lineage>
</organism>
<dbReference type="PROSITE" id="PS51257">
    <property type="entry name" value="PROKAR_LIPOPROTEIN"/>
    <property type="match status" value="1"/>
</dbReference>
<feature type="coiled-coil region" evidence="1">
    <location>
        <begin position="625"/>
        <end position="652"/>
    </location>
</feature>
<dbReference type="Proteomes" id="UP000015502">
    <property type="component" value="Chromosome"/>
</dbReference>
<keyword evidence="4" id="KW-1185">Reference proteome</keyword>
<dbReference type="AlphaFoldDB" id="H3ZRP7"/>
<evidence type="ECO:0000256" key="2">
    <source>
        <dbReference type="SAM" id="MobiDB-lite"/>
    </source>
</evidence>
<dbReference type="OrthoDB" id="101127at2157"/>
<feature type="compositionally biased region" description="Basic and acidic residues" evidence="2">
    <location>
        <begin position="36"/>
        <end position="51"/>
    </location>
</feature>
<protein>
    <submittedName>
        <fullName evidence="3">Uncharacterized protein</fullName>
    </submittedName>
</protein>
<feature type="region of interest" description="Disordered" evidence="2">
    <location>
        <begin position="973"/>
        <end position="994"/>
    </location>
</feature>
<dbReference type="PaxDb" id="523849-OCC_13311"/>
<accession>H3ZRP7</accession>